<sequence length="185" mass="21008">MCGTLRTRIQKILGSHRFTSRRQKKGCSVDNGGPRLLLRLSDSLFPIRSWIEGSRVQSIWAEEGTIQVTLAKNGYFLVRFTSGMDYERAITGGPWLVGDKYLTVHQWTPEFNPYEHAISSTLVWARLLEIPIHYFHPVAVMRIGGRIGKPIHVDHATSMGARSDYARVCAQVDITKSLLRWKLQG</sequence>
<organism evidence="2 3">
    <name type="scientific">Linum trigynum</name>
    <dbReference type="NCBI Taxonomy" id="586398"/>
    <lineage>
        <taxon>Eukaryota</taxon>
        <taxon>Viridiplantae</taxon>
        <taxon>Streptophyta</taxon>
        <taxon>Embryophyta</taxon>
        <taxon>Tracheophyta</taxon>
        <taxon>Spermatophyta</taxon>
        <taxon>Magnoliopsida</taxon>
        <taxon>eudicotyledons</taxon>
        <taxon>Gunneridae</taxon>
        <taxon>Pentapetalae</taxon>
        <taxon>rosids</taxon>
        <taxon>fabids</taxon>
        <taxon>Malpighiales</taxon>
        <taxon>Linaceae</taxon>
        <taxon>Linum</taxon>
    </lineage>
</organism>
<reference evidence="2 3" key="1">
    <citation type="submission" date="2024-04" db="EMBL/GenBank/DDBJ databases">
        <authorList>
            <person name="Fracassetti M."/>
        </authorList>
    </citation>
    <scope>NUCLEOTIDE SEQUENCE [LARGE SCALE GENOMIC DNA]</scope>
</reference>
<evidence type="ECO:0000259" key="1">
    <source>
        <dbReference type="Pfam" id="PF14111"/>
    </source>
</evidence>
<dbReference type="Proteomes" id="UP001497516">
    <property type="component" value="Chromosome 2"/>
</dbReference>
<feature type="domain" description="DUF4283" evidence="1">
    <location>
        <begin position="56"/>
        <end position="113"/>
    </location>
</feature>
<evidence type="ECO:0000313" key="3">
    <source>
        <dbReference type="Proteomes" id="UP001497516"/>
    </source>
</evidence>
<proteinExistence type="predicted"/>
<protein>
    <recommendedName>
        <fullName evidence="1">DUF4283 domain-containing protein</fullName>
    </recommendedName>
</protein>
<gene>
    <name evidence="2" type="ORF">LTRI10_LOCUS12454</name>
</gene>
<dbReference type="InterPro" id="IPR025558">
    <property type="entry name" value="DUF4283"/>
</dbReference>
<dbReference type="PANTHER" id="PTHR31286">
    <property type="entry name" value="GLYCINE-RICH CELL WALL STRUCTURAL PROTEIN 1.8-LIKE"/>
    <property type="match status" value="1"/>
</dbReference>
<accession>A0AAV2D8W6</accession>
<name>A0AAV2D8W6_9ROSI</name>
<dbReference type="EMBL" id="OZ034815">
    <property type="protein sequence ID" value="CAL1370307.1"/>
    <property type="molecule type" value="Genomic_DNA"/>
</dbReference>
<dbReference type="PANTHER" id="PTHR31286:SF99">
    <property type="entry name" value="DUF4283 DOMAIN-CONTAINING PROTEIN"/>
    <property type="match status" value="1"/>
</dbReference>
<evidence type="ECO:0000313" key="2">
    <source>
        <dbReference type="EMBL" id="CAL1370307.1"/>
    </source>
</evidence>
<dbReference type="AlphaFoldDB" id="A0AAV2D8W6"/>
<dbReference type="InterPro" id="IPR040256">
    <property type="entry name" value="At4g02000-like"/>
</dbReference>
<keyword evidence="3" id="KW-1185">Reference proteome</keyword>
<dbReference type="Pfam" id="PF14111">
    <property type="entry name" value="DUF4283"/>
    <property type="match status" value="1"/>
</dbReference>